<gene>
    <name evidence="4" type="ORF">ACFQPB_14535</name>
</gene>
<proteinExistence type="predicted"/>
<dbReference type="PROSITE" id="PS50887">
    <property type="entry name" value="GGDEF"/>
    <property type="match status" value="1"/>
</dbReference>
<feature type="transmembrane region" description="Helical" evidence="1">
    <location>
        <begin position="163"/>
        <end position="186"/>
    </location>
</feature>
<name>A0ABW2QM42_9BURK</name>
<dbReference type="CDD" id="cd01949">
    <property type="entry name" value="GGDEF"/>
    <property type="match status" value="1"/>
</dbReference>
<dbReference type="PROSITE" id="PS50883">
    <property type="entry name" value="EAL"/>
    <property type="match status" value="1"/>
</dbReference>
<keyword evidence="1" id="KW-0472">Membrane</keyword>
<sequence length="883" mass="97022">MNTITRQLLASLLVTVLLVIGSGGYVELRRVVAETELQLRDTQSAAAARLSRTLAYPLWNMDEDEAARLVRSEAQVDAIQAIVVARVDVEGHLAYLRDELGGTMVRSLANGDDLKRRFANNQLVARADVVNRDMLLGVVSVYGNPEVIDSVMRQESLDLLLKLLTYCAVLFVVQFVVLRAVVVLPLRRLTAWVVSWRPEQAAAQMPQMQSKELSALMGSFSDLTGRLLGAIAKAEEQEAQARRSEARISALYGFSRSINELSELVLKVGDVNRLLQDSTRIMAVTLDADLAVMYEVELGDRSTRELALWEKDATVQGRALLGGAALDALAELVVPLVHTQRWQTLRGADLLAQHEGHATRQRELGVFALDSLLLYPIEVSDGVLKLLVLVKPADEAVWSSEEIRFLDDVRKQLHIALSKLRLMLERRRSEDRALYLATRDPLTGLPNRALLTERASYALSFAARSQGTLALLYIDIDDFKDVNDALGHEVGDCLLVELAKRLQGHLREQDLLARSGGDEFVVMLPGVDADGAAHVADKLLQAVTEVCQVRSHELVVTASIGVAMYPADGDDFHTLYRNADAAMYRVKEAGRNGCEFFTHEMQARSARHLRIVTALRQAIEGQQLSVVYQPQMSLKDGSLVGAEALLRWTHPELGFISPAEFIPIAESSGLIVPVGGWVLRKAVRQAVAWRAAGGAPLRMAVNLSAAQFRHADLSAMVGHILQEEGLHPGELELELTEGAVAQKPQQAIDVMNGLRAQGIHLAIDDFGTGYSSMSYLKKFNAHKLKIDQSFVRDISRDADDRAIVTAVIEMAKRLNMTTIAEGVETAEQLAFLQKHGCDQIQGYIYSKPLTPSDFEAFARQPPQLLPAGSPRAHGGLVALKEAA</sequence>
<dbReference type="InterPro" id="IPR052155">
    <property type="entry name" value="Biofilm_reg_signaling"/>
</dbReference>
<dbReference type="Gene3D" id="3.30.70.270">
    <property type="match status" value="1"/>
</dbReference>
<feature type="domain" description="GGDEF" evidence="3">
    <location>
        <begin position="467"/>
        <end position="599"/>
    </location>
</feature>
<evidence type="ECO:0000256" key="1">
    <source>
        <dbReference type="SAM" id="Phobius"/>
    </source>
</evidence>
<dbReference type="SMART" id="SM00052">
    <property type="entry name" value="EAL"/>
    <property type="match status" value="1"/>
</dbReference>
<dbReference type="SMART" id="SM00267">
    <property type="entry name" value="GGDEF"/>
    <property type="match status" value="1"/>
</dbReference>
<evidence type="ECO:0000259" key="3">
    <source>
        <dbReference type="PROSITE" id="PS50887"/>
    </source>
</evidence>
<dbReference type="PANTHER" id="PTHR44757:SF2">
    <property type="entry name" value="BIOFILM ARCHITECTURE MAINTENANCE PROTEIN MBAA"/>
    <property type="match status" value="1"/>
</dbReference>
<dbReference type="NCBIfam" id="TIGR00254">
    <property type="entry name" value="GGDEF"/>
    <property type="match status" value="1"/>
</dbReference>
<dbReference type="Gene3D" id="3.30.450.40">
    <property type="match status" value="1"/>
</dbReference>
<dbReference type="EMBL" id="JBHTCA010000011">
    <property type="protein sequence ID" value="MFC7410082.1"/>
    <property type="molecule type" value="Genomic_DNA"/>
</dbReference>
<dbReference type="CDD" id="cd01948">
    <property type="entry name" value="EAL"/>
    <property type="match status" value="1"/>
</dbReference>
<dbReference type="SUPFAM" id="SSF55073">
    <property type="entry name" value="Nucleotide cyclase"/>
    <property type="match status" value="1"/>
</dbReference>
<dbReference type="RefSeq" id="WP_382224647.1">
    <property type="nucleotide sequence ID" value="NZ_JBHTCA010000011.1"/>
</dbReference>
<dbReference type="Pfam" id="PF00563">
    <property type="entry name" value="EAL"/>
    <property type="match status" value="1"/>
</dbReference>
<evidence type="ECO:0000313" key="5">
    <source>
        <dbReference type="Proteomes" id="UP001596501"/>
    </source>
</evidence>
<evidence type="ECO:0000259" key="2">
    <source>
        <dbReference type="PROSITE" id="PS50883"/>
    </source>
</evidence>
<dbReference type="Pfam" id="PF00990">
    <property type="entry name" value="GGDEF"/>
    <property type="match status" value="1"/>
</dbReference>
<reference evidence="5" key="1">
    <citation type="journal article" date="2019" name="Int. J. Syst. Evol. Microbiol.">
        <title>The Global Catalogue of Microorganisms (GCM) 10K type strain sequencing project: providing services to taxonomists for standard genome sequencing and annotation.</title>
        <authorList>
            <consortium name="The Broad Institute Genomics Platform"/>
            <consortium name="The Broad Institute Genome Sequencing Center for Infectious Disease"/>
            <person name="Wu L."/>
            <person name="Ma J."/>
        </authorList>
    </citation>
    <scope>NUCLEOTIDE SEQUENCE [LARGE SCALE GENOMIC DNA]</scope>
    <source>
        <strain evidence="5">CGMCC 1.12371</strain>
    </source>
</reference>
<dbReference type="InterPro" id="IPR029787">
    <property type="entry name" value="Nucleotide_cyclase"/>
</dbReference>
<dbReference type="InterPro" id="IPR029016">
    <property type="entry name" value="GAF-like_dom_sf"/>
</dbReference>
<keyword evidence="1" id="KW-0812">Transmembrane</keyword>
<dbReference type="PANTHER" id="PTHR44757">
    <property type="entry name" value="DIGUANYLATE CYCLASE DGCP"/>
    <property type="match status" value="1"/>
</dbReference>
<dbReference type="InterPro" id="IPR001633">
    <property type="entry name" value="EAL_dom"/>
</dbReference>
<protein>
    <submittedName>
        <fullName evidence="4">Bifunctional diguanylate cyclase/phosphodiesterase</fullName>
    </submittedName>
</protein>
<dbReference type="InterPro" id="IPR043128">
    <property type="entry name" value="Rev_trsase/Diguanyl_cyclase"/>
</dbReference>
<evidence type="ECO:0000313" key="4">
    <source>
        <dbReference type="EMBL" id="MFC7410082.1"/>
    </source>
</evidence>
<keyword evidence="1" id="KW-1133">Transmembrane helix</keyword>
<organism evidence="4 5">
    <name type="scientific">Hydrogenophaga atypica</name>
    <dbReference type="NCBI Taxonomy" id="249409"/>
    <lineage>
        <taxon>Bacteria</taxon>
        <taxon>Pseudomonadati</taxon>
        <taxon>Pseudomonadota</taxon>
        <taxon>Betaproteobacteria</taxon>
        <taxon>Burkholderiales</taxon>
        <taxon>Comamonadaceae</taxon>
        <taxon>Hydrogenophaga</taxon>
    </lineage>
</organism>
<comment type="caution">
    <text evidence="4">The sequence shown here is derived from an EMBL/GenBank/DDBJ whole genome shotgun (WGS) entry which is preliminary data.</text>
</comment>
<accession>A0ABW2QM42</accession>
<dbReference type="Proteomes" id="UP001596501">
    <property type="component" value="Unassembled WGS sequence"/>
</dbReference>
<dbReference type="Gene3D" id="3.20.20.450">
    <property type="entry name" value="EAL domain"/>
    <property type="match status" value="1"/>
</dbReference>
<keyword evidence="5" id="KW-1185">Reference proteome</keyword>
<dbReference type="InterPro" id="IPR035919">
    <property type="entry name" value="EAL_sf"/>
</dbReference>
<dbReference type="InterPro" id="IPR000160">
    <property type="entry name" value="GGDEF_dom"/>
</dbReference>
<dbReference type="SUPFAM" id="SSF141868">
    <property type="entry name" value="EAL domain-like"/>
    <property type="match status" value="1"/>
</dbReference>
<feature type="domain" description="EAL" evidence="2">
    <location>
        <begin position="608"/>
        <end position="862"/>
    </location>
</feature>
<dbReference type="SUPFAM" id="SSF55781">
    <property type="entry name" value="GAF domain-like"/>
    <property type="match status" value="1"/>
</dbReference>